<gene>
    <name evidence="3" type="ORF">SMD31_11325</name>
</gene>
<keyword evidence="1" id="KW-0175">Coiled coil</keyword>
<comment type="caution">
    <text evidence="3">The sequence shown here is derived from an EMBL/GenBank/DDBJ whole genome shotgun (WGS) entry which is preliminary data.</text>
</comment>
<sequence>MGGLHETSQAIGRLQASVEKLEHAVARLSERIEELQRLRWLMVGALVVLCSISGASSGWLAKFLDVGT</sequence>
<proteinExistence type="predicted"/>
<feature type="coiled-coil region" evidence="1">
    <location>
        <begin position="4"/>
        <end position="38"/>
    </location>
</feature>
<dbReference type="Proteomes" id="UP001271769">
    <property type="component" value="Unassembled WGS sequence"/>
</dbReference>
<keyword evidence="2" id="KW-1133">Transmembrane helix</keyword>
<keyword evidence="2" id="KW-0812">Transmembrane</keyword>
<keyword evidence="4" id="KW-1185">Reference proteome</keyword>
<evidence type="ECO:0000256" key="2">
    <source>
        <dbReference type="SAM" id="Phobius"/>
    </source>
</evidence>
<accession>A0ABU5E125</accession>
<reference evidence="3 4" key="1">
    <citation type="journal article" date="2013" name="Antonie Van Leeuwenhoek">
        <title>Dongia rigui sp. nov., isolated from freshwater of a large wetland in Korea.</title>
        <authorList>
            <person name="Baik K.S."/>
            <person name="Hwang Y.M."/>
            <person name="Choi J.S."/>
            <person name="Kwon J."/>
            <person name="Seong C.N."/>
        </authorList>
    </citation>
    <scope>NUCLEOTIDE SEQUENCE [LARGE SCALE GENOMIC DNA]</scope>
    <source>
        <strain evidence="3 4">04SU4-P</strain>
    </source>
</reference>
<organism evidence="3 4">
    <name type="scientific">Dongia rigui</name>
    <dbReference type="NCBI Taxonomy" id="940149"/>
    <lineage>
        <taxon>Bacteria</taxon>
        <taxon>Pseudomonadati</taxon>
        <taxon>Pseudomonadota</taxon>
        <taxon>Alphaproteobacteria</taxon>
        <taxon>Rhodospirillales</taxon>
        <taxon>Dongiaceae</taxon>
        <taxon>Dongia</taxon>
    </lineage>
</organism>
<protein>
    <submittedName>
        <fullName evidence="3">Uncharacterized protein</fullName>
    </submittedName>
</protein>
<evidence type="ECO:0000256" key="1">
    <source>
        <dbReference type="SAM" id="Coils"/>
    </source>
</evidence>
<evidence type="ECO:0000313" key="4">
    <source>
        <dbReference type="Proteomes" id="UP001271769"/>
    </source>
</evidence>
<dbReference type="RefSeq" id="WP_320500948.1">
    <property type="nucleotide sequence ID" value="NZ_JAXCLX010000001.1"/>
</dbReference>
<keyword evidence="2" id="KW-0472">Membrane</keyword>
<feature type="transmembrane region" description="Helical" evidence="2">
    <location>
        <begin position="40"/>
        <end position="61"/>
    </location>
</feature>
<name>A0ABU5E125_9PROT</name>
<evidence type="ECO:0000313" key="3">
    <source>
        <dbReference type="EMBL" id="MDY0872521.1"/>
    </source>
</evidence>
<dbReference type="EMBL" id="JAXCLX010000001">
    <property type="protein sequence ID" value="MDY0872521.1"/>
    <property type="molecule type" value="Genomic_DNA"/>
</dbReference>